<dbReference type="RefSeq" id="WP_380120443.1">
    <property type="nucleotide sequence ID" value="NZ_JBHSIU010000041.1"/>
</dbReference>
<dbReference type="InterPro" id="IPR051260">
    <property type="entry name" value="Diverse_substr_monoxygenases"/>
</dbReference>
<evidence type="ECO:0000256" key="3">
    <source>
        <dbReference type="ARBA" id="ARBA00023002"/>
    </source>
</evidence>
<dbReference type="Pfam" id="PF00296">
    <property type="entry name" value="Bac_luciferase"/>
    <property type="match status" value="1"/>
</dbReference>
<keyword evidence="4 7" id="KW-0503">Monooxygenase</keyword>
<dbReference type="PANTHER" id="PTHR30011:SF16">
    <property type="entry name" value="C2H2 FINGER DOMAIN TRANSCRIPTION FACTOR (EUROFUNG)-RELATED"/>
    <property type="match status" value="1"/>
</dbReference>
<dbReference type="InterPro" id="IPR036661">
    <property type="entry name" value="Luciferase-like_sf"/>
</dbReference>
<dbReference type="CDD" id="cd01095">
    <property type="entry name" value="Nitrilotriacetate_monoxgenase"/>
    <property type="match status" value="1"/>
</dbReference>
<proteinExistence type="inferred from homology"/>
<name>A0ABV9W495_9ACTN</name>
<gene>
    <name evidence="7" type="ORF">ACFPIJ_31820</name>
</gene>
<evidence type="ECO:0000313" key="8">
    <source>
        <dbReference type="Proteomes" id="UP001595912"/>
    </source>
</evidence>
<evidence type="ECO:0000256" key="1">
    <source>
        <dbReference type="ARBA" id="ARBA00022630"/>
    </source>
</evidence>
<dbReference type="GO" id="GO:0004497">
    <property type="term" value="F:monooxygenase activity"/>
    <property type="evidence" value="ECO:0007669"/>
    <property type="project" value="UniProtKB-KW"/>
</dbReference>
<keyword evidence="3 7" id="KW-0560">Oxidoreductase</keyword>
<organism evidence="7 8">
    <name type="scientific">Dactylosporangium cerinum</name>
    <dbReference type="NCBI Taxonomy" id="1434730"/>
    <lineage>
        <taxon>Bacteria</taxon>
        <taxon>Bacillati</taxon>
        <taxon>Actinomycetota</taxon>
        <taxon>Actinomycetes</taxon>
        <taxon>Micromonosporales</taxon>
        <taxon>Micromonosporaceae</taxon>
        <taxon>Dactylosporangium</taxon>
    </lineage>
</organism>
<evidence type="ECO:0000256" key="5">
    <source>
        <dbReference type="ARBA" id="ARBA00033748"/>
    </source>
</evidence>
<dbReference type="Gene3D" id="3.20.20.30">
    <property type="entry name" value="Luciferase-like domain"/>
    <property type="match status" value="1"/>
</dbReference>
<dbReference type="InterPro" id="IPR016215">
    <property type="entry name" value="NTA_MOA"/>
</dbReference>
<feature type="domain" description="Luciferase-like" evidence="6">
    <location>
        <begin position="36"/>
        <end position="388"/>
    </location>
</feature>
<keyword evidence="1" id="KW-0285">Flavoprotein</keyword>
<keyword evidence="8" id="KW-1185">Reference proteome</keyword>
<protein>
    <submittedName>
        <fullName evidence="7">NtaA/DmoA family FMN-dependent monooxygenase</fullName>
        <ecNumber evidence="7">1.14.-.-</ecNumber>
    </submittedName>
</protein>
<sequence>MTVPRQLHLNVHLVGAGLGVHPAAWRWPAADPAAFADVDRWVEAAQVAERGLLDAVFLSDVPGRWGDITHDPQGAYYLEPTLVLTAIARATERIGLIGTASTTFNEPFNIARRFHTLDLISHGRAGWNAVTTFVPVVADNFGGTGIAPRGDRYARANEFVDVVLALWRGLPAGAFVADVASGTFTDPALLRPIGHAGAHFQVRGPLPLPPSPQRYPLIVQAGASDDGRELAARTADAVFSGAVTVPAAAAYAADIRARAERHGRDPAAVTVLPGLLTSIGGTEREALDRLAALDELAQRDDALPGLAAKLHLDPDTLRLDHPVPPRLLPEQPDEPGGPVLHAGALRLARQGLTVRDILRRLWRSGHLVAAGAPEQVADVVQAWFEAGAADGFTLMPDVIADGLPAFVDHVVPVLQRRGLFRTQYRETTLRERFGQAAQVNC</sequence>
<dbReference type="Proteomes" id="UP001595912">
    <property type="component" value="Unassembled WGS sequence"/>
</dbReference>
<dbReference type="NCBIfam" id="TIGR03860">
    <property type="entry name" value="FMN_nitrolo"/>
    <property type="match status" value="1"/>
</dbReference>
<accession>A0ABV9W495</accession>
<dbReference type="EC" id="1.14.-.-" evidence="7"/>
<comment type="similarity">
    <text evidence="5">Belongs to the NtaA/SnaA/DszA monooxygenase family.</text>
</comment>
<dbReference type="SUPFAM" id="SSF51679">
    <property type="entry name" value="Bacterial luciferase-like"/>
    <property type="match status" value="1"/>
</dbReference>
<evidence type="ECO:0000259" key="6">
    <source>
        <dbReference type="Pfam" id="PF00296"/>
    </source>
</evidence>
<reference evidence="8" key="1">
    <citation type="journal article" date="2019" name="Int. J. Syst. Evol. Microbiol.">
        <title>The Global Catalogue of Microorganisms (GCM) 10K type strain sequencing project: providing services to taxonomists for standard genome sequencing and annotation.</title>
        <authorList>
            <consortium name="The Broad Institute Genomics Platform"/>
            <consortium name="The Broad Institute Genome Sequencing Center for Infectious Disease"/>
            <person name="Wu L."/>
            <person name="Ma J."/>
        </authorList>
    </citation>
    <scope>NUCLEOTIDE SEQUENCE [LARGE SCALE GENOMIC DNA]</scope>
    <source>
        <strain evidence="8">CGMCC 4.7152</strain>
    </source>
</reference>
<keyword evidence="2" id="KW-0288">FMN</keyword>
<dbReference type="PANTHER" id="PTHR30011">
    <property type="entry name" value="ALKANESULFONATE MONOOXYGENASE-RELATED"/>
    <property type="match status" value="1"/>
</dbReference>
<evidence type="ECO:0000313" key="7">
    <source>
        <dbReference type="EMBL" id="MFC5002410.1"/>
    </source>
</evidence>
<evidence type="ECO:0000256" key="4">
    <source>
        <dbReference type="ARBA" id="ARBA00023033"/>
    </source>
</evidence>
<dbReference type="PIRSF" id="PIRSF000337">
    <property type="entry name" value="NTA_MOA"/>
    <property type="match status" value="1"/>
</dbReference>
<dbReference type="EMBL" id="JBHSIU010000041">
    <property type="protein sequence ID" value="MFC5002410.1"/>
    <property type="molecule type" value="Genomic_DNA"/>
</dbReference>
<comment type="caution">
    <text evidence="7">The sequence shown here is derived from an EMBL/GenBank/DDBJ whole genome shotgun (WGS) entry which is preliminary data.</text>
</comment>
<evidence type="ECO:0000256" key="2">
    <source>
        <dbReference type="ARBA" id="ARBA00022643"/>
    </source>
</evidence>
<dbReference type="InterPro" id="IPR011251">
    <property type="entry name" value="Luciferase-like_dom"/>
</dbReference>